<gene>
    <name evidence="2" type="ORF">JK358_37930</name>
</gene>
<evidence type="ECO:0000313" key="3">
    <source>
        <dbReference type="Proteomes" id="UP000602198"/>
    </source>
</evidence>
<feature type="domain" description="DUF5753" evidence="1">
    <location>
        <begin position="26"/>
        <end position="102"/>
    </location>
</feature>
<dbReference type="InterPro" id="IPR043917">
    <property type="entry name" value="DUF5753"/>
</dbReference>
<organism evidence="2 3">
    <name type="scientific">Nocardia acididurans</name>
    <dbReference type="NCBI Taxonomy" id="2802282"/>
    <lineage>
        <taxon>Bacteria</taxon>
        <taxon>Bacillati</taxon>
        <taxon>Actinomycetota</taxon>
        <taxon>Actinomycetes</taxon>
        <taxon>Mycobacteriales</taxon>
        <taxon>Nocardiaceae</taxon>
        <taxon>Nocardia</taxon>
    </lineage>
</organism>
<keyword evidence="3" id="KW-1185">Reference proteome</keyword>
<evidence type="ECO:0000259" key="1">
    <source>
        <dbReference type="Pfam" id="PF19054"/>
    </source>
</evidence>
<dbReference type="Pfam" id="PF19054">
    <property type="entry name" value="DUF5753"/>
    <property type="match status" value="1"/>
</dbReference>
<comment type="caution">
    <text evidence="2">The sequence shown here is derived from an EMBL/GenBank/DDBJ whole genome shotgun (WGS) entry which is preliminary data.</text>
</comment>
<dbReference type="RefSeq" id="WP_201958492.1">
    <property type="nucleotide sequence ID" value="NZ_JAERRJ010000026.1"/>
</dbReference>
<dbReference type="EMBL" id="JAERRJ010000026">
    <property type="protein sequence ID" value="MBL1080190.1"/>
    <property type="molecule type" value="Genomic_DNA"/>
</dbReference>
<evidence type="ECO:0000313" key="2">
    <source>
        <dbReference type="EMBL" id="MBL1080190.1"/>
    </source>
</evidence>
<dbReference type="Proteomes" id="UP000602198">
    <property type="component" value="Unassembled WGS sequence"/>
</dbReference>
<accession>A0ABS1MJG5</accession>
<sequence length="111" mass="12051">MILPALLQIADYRRALDLAGNPSLSRVIPFSAGAHPGLTMQTFDWLQFPSGTSGLTLPTVVYAEGAIGSVFHEHDDEVNRYRQAIEAIRAVALGQQDTKDLVLKIAKEFGA</sequence>
<proteinExistence type="predicted"/>
<reference evidence="2 3" key="1">
    <citation type="submission" date="2021-01" db="EMBL/GenBank/DDBJ databases">
        <title>WGS of actinomycetes isolated from Thailand.</title>
        <authorList>
            <person name="Thawai C."/>
        </authorList>
    </citation>
    <scope>NUCLEOTIDE SEQUENCE [LARGE SCALE GENOMIC DNA]</scope>
    <source>
        <strain evidence="2 3">LPG 2</strain>
    </source>
</reference>
<name>A0ABS1MJG5_9NOCA</name>
<protein>
    <recommendedName>
        <fullName evidence="1">DUF5753 domain-containing protein</fullName>
    </recommendedName>
</protein>